<keyword evidence="2" id="KW-0812">Transmembrane</keyword>
<proteinExistence type="predicted"/>
<dbReference type="EMBL" id="DYUK01000215">
    <property type="protein sequence ID" value="HJG80717.1"/>
    <property type="molecule type" value="Genomic_DNA"/>
</dbReference>
<dbReference type="InterPro" id="IPR007436">
    <property type="entry name" value="DUF485"/>
</dbReference>
<reference evidence="3" key="2">
    <citation type="submission" date="2021-09" db="EMBL/GenBank/DDBJ databases">
        <authorList>
            <person name="Gilroy R."/>
        </authorList>
    </citation>
    <scope>NUCLEOTIDE SEQUENCE</scope>
    <source>
        <strain evidence="3">ChiGjej5B5-7349</strain>
    </source>
</reference>
<evidence type="ECO:0000256" key="2">
    <source>
        <dbReference type="SAM" id="Phobius"/>
    </source>
</evidence>
<evidence type="ECO:0000256" key="1">
    <source>
        <dbReference type="SAM" id="MobiDB-lite"/>
    </source>
</evidence>
<protein>
    <submittedName>
        <fullName evidence="3">DUF485 domain-containing protein</fullName>
    </submittedName>
</protein>
<feature type="region of interest" description="Disordered" evidence="1">
    <location>
        <begin position="1"/>
        <end position="26"/>
    </location>
</feature>
<dbReference type="Proteomes" id="UP000784435">
    <property type="component" value="Unassembled WGS sequence"/>
</dbReference>
<dbReference type="AlphaFoldDB" id="A0A921MF85"/>
<feature type="transmembrane region" description="Helical" evidence="2">
    <location>
        <begin position="80"/>
        <end position="104"/>
    </location>
</feature>
<dbReference type="PANTHER" id="PTHR38441:SF1">
    <property type="entry name" value="MEMBRANE PROTEIN"/>
    <property type="match status" value="1"/>
</dbReference>
<keyword evidence="2" id="KW-1133">Transmembrane helix</keyword>
<keyword evidence="2" id="KW-0472">Membrane</keyword>
<evidence type="ECO:0000313" key="4">
    <source>
        <dbReference type="Proteomes" id="UP000784435"/>
    </source>
</evidence>
<organism evidence="3 4">
    <name type="scientific">Brevibacterium senegalense</name>
    <dbReference type="NCBI Taxonomy" id="1033736"/>
    <lineage>
        <taxon>Bacteria</taxon>
        <taxon>Bacillati</taxon>
        <taxon>Actinomycetota</taxon>
        <taxon>Actinomycetes</taxon>
        <taxon>Micrococcales</taxon>
        <taxon>Brevibacteriaceae</taxon>
        <taxon>Brevibacterium</taxon>
    </lineage>
</organism>
<name>A0A921MF85_9MICO</name>
<dbReference type="PANTHER" id="PTHR38441">
    <property type="entry name" value="INTEGRAL MEMBRANE PROTEIN-RELATED"/>
    <property type="match status" value="1"/>
</dbReference>
<evidence type="ECO:0000313" key="3">
    <source>
        <dbReference type="EMBL" id="HJG80717.1"/>
    </source>
</evidence>
<accession>A0A921MF85</accession>
<sequence>MTDDGPAHSSADESGAPPPPDPQALDYIAANESPEFTRLRRTHRSFVFPMAAFFIIWYAVYVLLGAYAHDFMARPVFGSVNMGIVLGLGQFVTTFAITSIYVVFANRRLDPQAQAIRGDLEEQEASA</sequence>
<feature type="transmembrane region" description="Helical" evidence="2">
    <location>
        <begin position="46"/>
        <end position="68"/>
    </location>
</feature>
<dbReference type="Pfam" id="PF04341">
    <property type="entry name" value="DUF485"/>
    <property type="match status" value="1"/>
</dbReference>
<reference evidence="3" key="1">
    <citation type="journal article" date="2021" name="PeerJ">
        <title>Extensive microbial diversity within the chicken gut microbiome revealed by metagenomics and culture.</title>
        <authorList>
            <person name="Gilroy R."/>
            <person name="Ravi A."/>
            <person name="Getino M."/>
            <person name="Pursley I."/>
            <person name="Horton D.L."/>
            <person name="Alikhan N.F."/>
            <person name="Baker D."/>
            <person name="Gharbi K."/>
            <person name="Hall N."/>
            <person name="Watson M."/>
            <person name="Adriaenssens E.M."/>
            <person name="Foster-Nyarko E."/>
            <person name="Jarju S."/>
            <person name="Secka A."/>
            <person name="Antonio M."/>
            <person name="Oren A."/>
            <person name="Chaudhuri R.R."/>
            <person name="La Ragione R."/>
            <person name="Hildebrand F."/>
            <person name="Pallen M.J."/>
        </authorList>
    </citation>
    <scope>NUCLEOTIDE SEQUENCE</scope>
    <source>
        <strain evidence="3">ChiGjej5B5-7349</strain>
    </source>
</reference>
<gene>
    <name evidence="3" type="ORF">K8V08_09940</name>
</gene>
<comment type="caution">
    <text evidence="3">The sequence shown here is derived from an EMBL/GenBank/DDBJ whole genome shotgun (WGS) entry which is preliminary data.</text>
</comment>